<evidence type="ECO:0000256" key="2">
    <source>
        <dbReference type="ARBA" id="ARBA00023242"/>
    </source>
</evidence>
<proteinExistence type="predicted"/>
<feature type="compositionally biased region" description="Acidic residues" evidence="4">
    <location>
        <begin position="267"/>
        <end position="277"/>
    </location>
</feature>
<evidence type="ECO:0000256" key="3">
    <source>
        <dbReference type="SAM" id="Coils"/>
    </source>
</evidence>
<dbReference type="Pfam" id="PF05615">
    <property type="entry name" value="THOC7"/>
    <property type="match status" value="1"/>
</dbReference>
<feature type="compositionally biased region" description="Low complexity" evidence="4">
    <location>
        <begin position="300"/>
        <end position="312"/>
    </location>
</feature>
<evidence type="ECO:0000256" key="4">
    <source>
        <dbReference type="SAM" id="MobiDB-lite"/>
    </source>
</evidence>
<keyword evidence="2" id="KW-0539">Nucleus</keyword>
<feature type="region of interest" description="Disordered" evidence="4">
    <location>
        <begin position="199"/>
        <end position="312"/>
    </location>
</feature>
<gene>
    <name evidence="5" type="ORF">FIBSPDRAFT_940751</name>
</gene>
<dbReference type="GO" id="GO:0000445">
    <property type="term" value="C:THO complex part of transcription export complex"/>
    <property type="evidence" value="ECO:0007669"/>
    <property type="project" value="InterPro"/>
</dbReference>
<comment type="subcellular location">
    <subcellularLocation>
        <location evidence="1">Nucleus</location>
    </subcellularLocation>
</comment>
<protein>
    <submittedName>
        <fullName evidence="5">Uncharacterized protein</fullName>
    </submittedName>
</protein>
<evidence type="ECO:0000256" key="1">
    <source>
        <dbReference type="ARBA" id="ARBA00004123"/>
    </source>
</evidence>
<dbReference type="Gene3D" id="1.20.5.1160">
    <property type="entry name" value="Vasodilator-stimulated phosphoprotein"/>
    <property type="match status" value="1"/>
</dbReference>
<keyword evidence="3" id="KW-0175">Coiled coil</keyword>
<dbReference type="AlphaFoldDB" id="A0A167VEG3"/>
<organism evidence="5">
    <name type="scientific">Athelia psychrophila</name>
    <dbReference type="NCBI Taxonomy" id="1759441"/>
    <lineage>
        <taxon>Eukaryota</taxon>
        <taxon>Fungi</taxon>
        <taxon>Dikarya</taxon>
        <taxon>Basidiomycota</taxon>
        <taxon>Agaricomycotina</taxon>
        <taxon>Agaricomycetes</taxon>
        <taxon>Agaricomycetidae</taxon>
        <taxon>Atheliales</taxon>
        <taxon>Atheliaceae</taxon>
        <taxon>Athelia</taxon>
    </lineage>
</organism>
<dbReference type="EMBL" id="KV417878">
    <property type="protein sequence ID" value="KZP04924.1"/>
    <property type="molecule type" value="Genomic_DNA"/>
</dbReference>
<dbReference type="GO" id="GO:0006397">
    <property type="term" value="P:mRNA processing"/>
    <property type="evidence" value="ECO:0007669"/>
    <property type="project" value="InterPro"/>
</dbReference>
<evidence type="ECO:0000313" key="5">
    <source>
        <dbReference type="EMBL" id="KZP04924.1"/>
    </source>
</evidence>
<dbReference type="InterPro" id="IPR008501">
    <property type="entry name" value="THOC7/Mft1"/>
</dbReference>
<accession>A0A167VEG3</accession>
<feature type="coiled-coil region" evidence="3">
    <location>
        <begin position="88"/>
        <end position="176"/>
    </location>
</feature>
<dbReference type="STRING" id="436010.A0A167VEG3"/>
<reference evidence="5" key="1">
    <citation type="journal article" date="2016" name="Mol. Biol. Evol.">
        <title>Comparative Genomics of Early-Diverging Mushroom-Forming Fungi Provides Insights into the Origins of Lignocellulose Decay Capabilities.</title>
        <authorList>
            <person name="Nagy L.G."/>
            <person name="Riley R."/>
            <person name="Tritt A."/>
            <person name="Adam C."/>
            <person name="Daum C."/>
            <person name="Floudas D."/>
            <person name="Sun H."/>
            <person name="Yadav J.S."/>
            <person name="Pangilinan J."/>
            <person name="Larsson K.H."/>
            <person name="Matsuura K."/>
            <person name="Barry K."/>
            <person name="Labutti K."/>
            <person name="Kuo R."/>
            <person name="Ohm R.A."/>
            <person name="Bhattacharya S.S."/>
            <person name="Shirouzu T."/>
            <person name="Yoshinaga Y."/>
            <person name="Martin F.M."/>
            <person name="Grigoriev I.V."/>
            <person name="Hibbett D.S."/>
        </authorList>
    </citation>
    <scope>NUCLEOTIDE SEQUENCE [LARGE SCALE GENOMIC DNA]</scope>
    <source>
        <strain evidence="5">CBS 109695</strain>
    </source>
</reference>
<feature type="compositionally biased region" description="Acidic residues" evidence="4">
    <location>
        <begin position="237"/>
        <end position="246"/>
    </location>
</feature>
<sequence>MVIANAQEIIIPPLAGEEEDAVIHTRITNDERPLRRVVKKFHNYTSVAHTPVVPSNSSGSSSIEDAREAFLVEVASFQLTMKKSMMICGAEARQVEEYERERTRIEDEHGNLRGQIEQLKTSLEHAQMERRRKIEYDAVTEKVNTLLSRQELEKAIHDLENDMAAIRSEHETQNRRIQAQKHALDGVISDLGALNFLGKDKSRQTSPAATPIPEGEASDAVMDNVLDVVDSASIPEESGESEEKEQGEERDLDSLKPSITDSSSLSEIEDDIEMGEVAEDHKIKGKKKIRDEELEEGEASDSSSALSDPPDD</sequence>
<dbReference type="OrthoDB" id="205166at2759"/>
<name>A0A167VEG3_9AGAM</name>